<protein>
    <submittedName>
        <fullName evidence="1">Uncharacterized protein</fullName>
    </submittedName>
</protein>
<evidence type="ECO:0000313" key="2">
    <source>
        <dbReference type="Proteomes" id="UP000790709"/>
    </source>
</evidence>
<proteinExistence type="predicted"/>
<dbReference type="Proteomes" id="UP000790709">
    <property type="component" value="Unassembled WGS sequence"/>
</dbReference>
<accession>A0ACB8BVE4</accession>
<comment type="caution">
    <text evidence="1">The sequence shown here is derived from an EMBL/GenBank/DDBJ whole genome shotgun (WGS) entry which is preliminary data.</text>
</comment>
<gene>
    <name evidence="1" type="ORF">BV22DRAFT_113160</name>
</gene>
<sequence>MASLPGFTHIHAPALCSISRQFCIYPCANFRFHIKASFFGFIFHRVHFTAHTSLSLSDYHLSFIVTTPHFPPFDIISGWTVIYAFPLYTPLVGLHVYISRLEGIQEGS</sequence>
<dbReference type="EMBL" id="MU266339">
    <property type="protein sequence ID" value="KAH7929609.1"/>
    <property type="molecule type" value="Genomic_DNA"/>
</dbReference>
<name>A0ACB8BVE4_9AGAM</name>
<reference evidence="1" key="1">
    <citation type="journal article" date="2021" name="New Phytol.">
        <title>Evolutionary innovations through gain and loss of genes in the ectomycorrhizal Boletales.</title>
        <authorList>
            <person name="Wu G."/>
            <person name="Miyauchi S."/>
            <person name="Morin E."/>
            <person name="Kuo A."/>
            <person name="Drula E."/>
            <person name="Varga T."/>
            <person name="Kohler A."/>
            <person name="Feng B."/>
            <person name="Cao Y."/>
            <person name="Lipzen A."/>
            <person name="Daum C."/>
            <person name="Hundley H."/>
            <person name="Pangilinan J."/>
            <person name="Johnson J."/>
            <person name="Barry K."/>
            <person name="LaButti K."/>
            <person name="Ng V."/>
            <person name="Ahrendt S."/>
            <person name="Min B."/>
            <person name="Choi I.G."/>
            <person name="Park H."/>
            <person name="Plett J.M."/>
            <person name="Magnuson J."/>
            <person name="Spatafora J.W."/>
            <person name="Nagy L.G."/>
            <person name="Henrissat B."/>
            <person name="Grigoriev I.V."/>
            <person name="Yang Z.L."/>
            <person name="Xu J."/>
            <person name="Martin F.M."/>
        </authorList>
    </citation>
    <scope>NUCLEOTIDE SEQUENCE</scope>
    <source>
        <strain evidence="1">KUC20120723A-06</strain>
    </source>
</reference>
<organism evidence="1 2">
    <name type="scientific">Leucogyrophana mollusca</name>
    <dbReference type="NCBI Taxonomy" id="85980"/>
    <lineage>
        <taxon>Eukaryota</taxon>
        <taxon>Fungi</taxon>
        <taxon>Dikarya</taxon>
        <taxon>Basidiomycota</taxon>
        <taxon>Agaricomycotina</taxon>
        <taxon>Agaricomycetes</taxon>
        <taxon>Agaricomycetidae</taxon>
        <taxon>Boletales</taxon>
        <taxon>Boletales incertae sedis</taxon>
        <taxon>Leucogyrophana</taxon>
    </lineage>
</organism>
<keyword evidence="2" id="KW-1185">Reference proteome</keyword>
<evidence type="ECO:0000313" key="1">
    <source>
        <dbReference type="EMBL" id="KAH7929609.1"/>
    </source>
</evidence>